<name>A0AAN8ICI6_TRICO</name>
<feature type="chain" id="PRO_5043054825" evidence="1">
    <location>
        <begin position="27"/>
        <end position="210"/>
    </location>
</feature>
<proteinExistence type="predicted"/>
<dbReference type="Proteomes" id="UP001331761">
    <property type="component" value="Unassembled WGS sequence"/>
</dbReference>
<feature type="non-terminal residue" evidence="2">
    <location>
        <position position="1"/>
    </location>
</feature>
<keyword evidence="1" id="KW-0732">Signal</keyword>
<evidence type="ECO:0000313" key="3">
    <source>
        <dbReference type="Proteomes" id="UP001331761"/>
    </source>
</evidence>
<feature type="signal peptide" evidence="1">
    <location>
        <begin position="1"/>
        <end position="26"/>
    </location>
</feature>
<evidence type="ECO:0000313" key="2">
    <source>
        <dbReference type="EMBL" id="KAK5969329.1"/>
    </source>
</evidence>
<evidence type="ECO:0000256" key="1">
    <source>
        <dbReference type="SAM" id="SignalP"/>
    </source>
</evidence>
<comment type="caution">
    <text evidence="2">The sequence shown here is derived from an EMBL/GenBank/DDBJ whole genome shotgun (WGS) entry which is preliminary data.</text>
</comment>
<gene>
    <name evidence="2" type="ORF">GCK32_005500</name>
</gene>
<protein>
    <submittedName>
        <fullName evidence="2">Uncharacterized protein</fullName>
    </submittedName>
</protein>
<organism evidence="2 3">
    <name type="scientific">Trichostrongylus colubriformis</name>
    <name type="common">Black scour worm</name>
    <dbReference type="NCBI Taxonomy" id="6319"/>
    <lineage>
        <taxon>Eukaryota</taxon>
        <taxon>Metazoa</taxon>
        <taxon>Ecdysozoa</taxon>
        <taxon>Nematoda</taxon>
        <taxon>Chromadorea</taxon>
        <taxon>Rhabditida</taxon>
        <taxon>Rhabditina</taxon>
        <taxon>Rhabditomorpha</taxon>
        <taxon>Strongyloidea</taxon>
        <taxon>Trichostrongylidae</taxon>
        <taxon>Trichostrongylus</taxon>
    </lineage>
</organism>
<dbReference type="AlphaFoldDB" id="A0AAN8ICI6"/>
<accession>A0AAN8ICI6</accession>
<dbReference type="EMBL" id="WIXE01020301">
    <property type="protein sequence ID" value="KAK5969329.1"/>
    <property type="molecule type" value="Genomic_DNA"/>
</dbReference>
<sequence length="210" mass="24161">AVRERLNRSKMWLYLLFVTALPLVDCHSRLKPNRSAVEGEDFDAGLFYKTPCCCPFPSLRYWLPTTTTTVPREGYCLSMSFSNTSECSITVVHHGTLNKNLYCEQVRLFTMDDFKRLKILYPAGKALDVVRCFMPADTEPARVVETIKETLANYRKAIFLGWGKGFRWDPYPHNCTNYEALQKELEEKLKSPSSGVVILMRNLFALKIVE</sequence>
<keyword evidence="3" id="KW-1185">Reference proteome</keyword>
<reference evidence="2 3" key="1">
    <citation type="submission" date="2019-10" db="EMBL/GenBank/DDBJ databases">
        <title>Assembly and Annotation for the nematode Trichostrongylus colubriformis.</title>
        <authorList>
            <person name="Martin J."/>
        </authorList>
    </citation>
    <scope>NUCLEOTIDE SEQUENCE [LARGE SCALE GENOMIC DNA]</scope>
    <source>
        <strain evidence="2">G859</strain>
        <tissue evidence="2">Whole worm</tissue>
    </source>
</reference>